<organism evidence="1">
    <name type="scientific">marine metagenome</name>
    <dbReference type="NCBI Taxonomy" id="408172"/>
    <lineage>
        <taxon>unclassified sequences</taxon>
        <taxon>metagenomes</taxon>
        <taxon>ecological metagenomes</taxon>
    </lineage>
</organism>
<dbReference type="SUPFAM" id="SSF51197">
    <property type="entry name" value="Clavaminate synthase-like"/>
    <property type="match status" value="1"/>
</dbReference>
<gene>
    <name evidence="1" type="ORF">METZ01_LOCUS191850</name>
</gene>
<reference evidence="1" key="1">
    <citation type="submission" date="2018-05" db="EMBL/GenBank/DDBJ databases">
        <authorList>
            <person name="Lanie J.A."/>
            <person name="Ng W.-L."/>
            <person name="Kazmierczak K.M."/>
            <person name="Andrzejewski T.M."/>
            <person name="Davidsen T.M."/>
            <person name="Wayne K.J."/>
            <person name="Tettelin H."/>
            <person name="Glass J.I."/>
            <person name="Rusch D."/>
            <person name="Podicherti R."/>
            <person name="Tsui H.-C.T."/>
            <person name="Winkler M.E."/>
        </authorList>
    </citation>
    <scope>NUCLEOTIDE SEQUENCE</scope>
</reference>
<protein>
    <submittedName>
        <fullName evidence="1">Uncharacterized protein</fullName>
    </submittedName>
</protein>
<name>A0A382DKI4_9ZZZZ</name>
<dbReference type="EMBL" id="UINC01039879">
    <property type="protein sequence ID" value="SVB38996.1"/>
    <property type="molecule type" value="Genomic_DNA"/>
</dbReference>
<proteinExistence type="predicted"/>
<accession>A0A382DKI4</accession>
<feature type="non-terminal residue" evidence="1">
    <location>
        <position position="323"/>
    </location>
</feature>
<sequence>MTEEQRWAFELDGYILLPGLLGARAAAHATPAALAENPDLLAAIDQLAGGELPLWYRAAYDGTEGKEQEFHTTRFVLDRPSRRLTEVGQWANDLTVDEQRRLGYDTTSRPDQVCVWGLRALWAVGDSCVVVCPASHKANVQPPPSMARAEELGATERVQLRAGDCLLAVATTLVGAAAPGSSLQECIFCDDSRYPGGAFGHGTPGVDSWLDELTPARRALVAGPPRGLGHDGQPLSNEQQLAPSLLGVNTRSDAPDHEEVWFWDLRGYLVLPGVMDRQWLAQCNAALDSPFAEASRRPVGLSGSIVGEYPDYEGCSQLIAPAP</sequence>
<evidence type="ECO:0000313" key="1">
    <source>
        <dbReference type="EMBL" id="SVB38996.1"/>
    </source>
</evidence>
<dbReference type="Gene3D" id="2.60.120.620">
    <property type="entry name" value="q2cbj1_9rhob like domain"/>
    <property type="match status" value="2"/>
</dbReference>
<dbReference type="AlphaFoldDB" id="A0A382DKI4"/>